<evidence type="ECO:0000313" key="2">
    <source>
        <dbReference type="Proteomes" id="UP000032141"/>
    </source>
</evidence>
<reference evidence="1 2" key="1">
    <citation type="journal article" date="2014" name="Genome Biol.">
        <title>Transcriptome and methylome profiling reveals relics of genome dominance in the mesopolyploid Brassica oleracea.</title>
        <authorList>
            <person name="Parkin I.A."/>
            <person name="Koh C."/>
            <person name="Tang H."/>
            <person name="Robinson S.J."/>
            <person name="Kagale S."/>
            <person name="Clarke W.E."/>
            <person name="Town C.D."/>
            <person name="Nixon J."/>
            <person name="Krishnakumar V."/>
            <person name="Bidwell S.L."/>
            <person name="Denoeud F."/>
            <person name="Belcram H."/>
            <person name="Links M.G."/>
            <person name="Just J."/>
            <person name="Clarke C."/>
            <person name="Bender T."/>
            <person name="Huebert T."/>
            <person name="Mason A.S."/>
            <person name="Pires J.C."/>
            <person name="Barker G."/>
            <person name="Moore J."/>
            <person name="Walley P.G."/>
            <person name="Manoli S."/>
            <person name="Batley J."/>
            <person name="Edwards D."/>
            <person name="Nelson M.N."/>
            <person name="Wang X."/>
            <person name="Paterson A.H."/>
            <person name="King G."/>
            <person name="Bancroft I."/>
            <person name="Chalhoub B."/>
            <person name="Sharpe A.G."/>
        </authorList>
    </citation>
    <scope>NUCLEOTIDE SEQUENCE</scope>
    <source>
        <strain evidence="1 2">cv. TO1000</strain>
    </source>
</reference>
<protein>
    <submittedName>
        <fullName evidence="1">Uncharacterized protein</fullName>
    </submittedName>
</protein>
<dbReference type="EnsemblPlants" id="Bo7g113490.1">
    <property type="protein sequence ID" value="Bo7g113490.1"/>
    <property type="gene ID" value="Bo7g113490"/>
</dbReference>
<organism evidence="1 2">
    <name type="scientific">Brassica oleracea var. oleracea</name>
    <dbReference type="NCBI Taxonomy" id="109376"/>
    <lineage>
        <taxon>Eukaryota</taxon>
        <taxon>Viridiplantae</taxon>
        <taxon>Streptophyta</taxon>
        <taxon>Embryophyta</taxon>
        <taxon>Tracheophyta</taxon>
        <taxon>Spermatophyta</taxon>
        <taxon>Magnoliopsida</taxon>
        <taxon>eudicotyledons</taxon>
        <taxon>Gunneridae</taxon>
        <taxon>Pentapetalae</taxon>
        <taxon>rosids</taxon>
        <taxon>malvids</taxon>
        <taxon>Brassicales</taxon>
        <taxon>Brassicaceae</taxon>
        <taxon>Brassiceae</taxon>
        <taxon>Brassica</taxon>
    </lineage>
</organism>
<dbReference type="AlphaFoldDB" id="A0A0D3DGQ1"/>
<accession>A0A0D3DGQ1</accession>
<name>A0A0D3DGQ1_BRAOL</name>
<proteinExistence type="predicted"/>
<sequence length="124" mass="13884">MPPPHCSRPLMCEKIVIKEEKELAAMTGTGKCLSYIPSESKWKERGWHVIENVVYCSNSDGLVMWCEGEPRNRGGCVERGDGLGGSQGYSRCFQAGQLCWTVVGFLRRGDSRFENSIKYFPGTN</sequence>
<dbReference type="Proteomes" id="UP000032141">
    <property type="component" value="Chromosome C7"/>
</dbReference>
<keyword evidence="2" id="KW-1185">Reference proteome</keyword>
<evidence type="ECO:0000313" key="1">
    <source>
        <dbReference type="EnsemblPlants" id="Bo7g113490.1"/>
    </source>
</evidence>
<dbReference type="Gramene" id="Bo7g113490.1">
    <property type="protein sequence ID" value="Bo7g113490.1"/>
    <property type="gene ID" value="Bo7g113490"/>
</dbReference>
<dbReference type="HOGENOM" id="CLU_2007101_0_0_1"/>
<reference evidence="1" key="2">
    <citation type="submission" date="2015-03" db="UniProtKB">
        <authorList>
            <consortium name="EnsemblPlants"/>
        </authorList>
    </citation>
    <scope>IDENTIFICATION</scope>
</reference>